<reference evidence="3" key="2">
    <citation type="submission" date="2015-01" db="EMBL/GenBank/DDBJ databases">
        <title>Evolutionary Origins and Diversification of the Mycorrhizal Mutualists.</title>
        <authorList>
            <consortium name="DOE Joint Genome Institute"/>
            <consortium name="Mycorrhizal Genomics Consortium"/>
            <person name="Kohler A."/>
            <person name="Kuo A."/>
            <person name="Nagy L.G."/>
            <person name="Floudas D."/>
            <person name="Copeland A."/>
            <person name="Barry K.W."/>
            <person name="Cichocki N."/>
            <person name="Veneault-Fourrey C."/>
            <person name="LaButti K."/>
            <person name="Lindquist E.A."/>
            <person name="Lipzen A."/>
            <person name="Lundell T."/>
            <person name="Morin E."/>
            <person name="Murat C."/>
            <person name="Riley R."/>
            <person name="Ohm R."/>
            <person name="Sun H."/>
            <person name="Tunlid A."/>
            <person name="Henrissat B."/>
            <person name="Grigoriev I.V."/>
            <person name="Hibbett D.S."/>
            <person name="Martin F."/>
        </authorList>
    </citation>
    <scope>NUCLEOTIDE SEQUENCE [LARGE SCALE GENOMIC DNA]</scope>
    <source>
        <strain evidence="3">F 1598</strain>
    </source>
</reference>
<dbReference type="OrthoDB" id="3211493at2759"/>
<evidence type="ECO:0000313" key="3">
    <source>
        <dbReference type="Proteomes" id="UP000054166"/>
    </source>
</evidence>
<protein>
    <submittedName>
        <fullName evidence="2">Uncharacterized protein</fullName>
    </submittedName>
</protein>
<keyword evidence="1" id="KW-0732">Signal</keyword>
<proteinExistence type="predicted"/>
<sequence length="381" mass="43658">MSSTSLFLFLTCPSLGKDFVDVKPTLTSLRPHDIQVDARTLHLHPKENAPRKNVMLPSESEYKWKTCQQCHSWGRLHEQAKRKNDRDDGGPRCQVVLQASTAEKQREERWYIIIEDDSMSSESESYSCHTHAVEAQLDKLDGWWTGQSLIAWVFDTNNPPIRALIAKLRQYNFILWSVYHLILTMSVFITELSGLPISHAEPQTSFESLQQLFLDTNINLSDAPYFLPSNNIVVGNHSATIPLDREFEISGELCPLQLSWYVTSSWKFEVGGLVCLRNENNRVLQVKKICEVGKDFVVFSVKEHGPLDPQYVKISRLIAPFSSFYNLPFQQCMVYRFFFKQLKTVMEIMGIVKLGRSESSDATMEMDRFPLTTSSEILGAM</sequence>
<name>A0A0C3FB28_PILCF</name>
<dbReference type="Proteomes" id="UP000054166">
    <property type="component" value="Unassembled WGS sequence"/>
</dbReference>
<dbReference type="InParanoid" id="A0A0C3FB28"/>
<accession>A0A0C3FB28</accession>
<keyword evidence="3" id="KW-1185">Reference proteome</keyword>
<gene>
    <name evidence="2" type="ORF">PILCRDRAFT_91278</name>
</gene>
<dbReference type="AlphaFoldDB" id="A0A0C3FB28"/>
<dbReference type="EMBL" id="KN833028">
    <property type="protein sequence ID" value="KIM77074.1"/>
    <property type="molecule type" value="Genomic_DNA"/>
</dbReference>
<evidence type="ECO:0000313" key="2">
    <source>
        <dbReference type="EMBL" id="KIM77074.1"/>
    </source>
</evidence>
<evidence type="ECO:0000256" key="1">
    <source>
        <dbReference type="SAM" id="SignalP"/>
    </source>
</evidence>
<feature type="chain" id="PRO_5002174412" evidence="1">
    <location>
        <begin position="17"/>
        <end position="381"/>
    </location>
</feature>
<dbReference type="HOGENOM" id="CLU_725849_0_0_1"/>
<feature type="signal peptide" evidence="1">
    <location>
        <begin position="1"/>
        <end position="16"/>
    </location>
</feature>
<organism evidence="2 3">
    <name type="scientific">Piloderma croceum (strain F 1598)</name>
    <dbReference type="NCBI Taxonomy" id="765440"/>
    <lineage>
        <taxon>Eukaryota</taxon>
        <taxon>Fungi</taxon>
        <taxon>Dikarya</taxon>
        <taxon>Basidiomycota</taxon>
        <taxon>Agaricomycotina</taxon>
        <taxon>Agaricomycetes</taxon>
        <taxon>Agaricomycetidae</taxon>
        <taxon>Atheliales</taxon>
        <taxon>Atheliaceae</taxon>
        <taxon>Piloderma</taxon>
    </lineage>
</organism>
<reference evidence="2 3" key="1">
    <citation type="submission" date="2014-04" db="EMBL/GenBank/DDBJ databases">
        <authorList>
            <consortium name="DOE Joint Genome Institute"/>
            <person name="Kuo A."/>
            <person name="Tarkka M."/>
            <person name="Buscot F."/>
            <person name="Kohler A."/>
            <person name="Nagy L.G."/>
            <person name="Floudas D."/>
            <person name="Copeland A."/>
            <person name="Barry K.W."/>
            <person name="Cichocki N."/>
            <person name="Veneault-Fourrey C."/>
            <person name="LaButti K."/>
            <person name="Lindquist E.A."/>
            <person name="Lipzen A."/>
            <person name="Lundell T."/>
            <person name="Morin E."/>
            <person name="Murat C."/>
            <person name="Sun H."/>
            <person name="Tunlid A."/>
            <person name="Henrissat B."/>
            <person name="Grigoriev I.V."/>
            <person name="Hibbett D.S."/>
            <person name="Martin F."/>
            <person name="Nordberg H.P."/>
            <person name="Cantor M.N."/>
            <person name="Hua S.X."/>
        </authorList>
    </citation>
    <scope>NUCLEOTIDE SEQUENCE [LARGE SCALE GENOMIC DNA]</scope>
    <source>
        <strain evidence="2 3">F 1598</strain>
    </source>
</reference>